<dbReference type="OrthoDB" id="9784272at2"/>
<dbReference type="SUPFAM" id="SSF88659">
    <property type="entry name" value="Sigma3 and sigma4 domains of RNA polymerase sigma factors"/>
    <property type="match status" value="1"/>
</dbReference>
<feature type="domain" description="RNA polymerase sigma factor 70 region 4 type 2" evidence="8">
    <location>
        <begin position="131"/>
        <end position="182"/>
    </location>
</feature>
<reference evidence="9 10" key="1">
    <citation type="journal article" date="2011" name="Stand. Genomic Sci.">
        <title>High quality draft genome sequence of Segniliparus rugosus CDC 945(T)= (ATCC BAA-974(T)).</title>
        <authorList>
            <person name="Earl A.M."/>
            <person name="Desjardins C.A."/>
            <person name="Fitzgerald M.G."/>
            <person name="Arachchi H.M."/>
            <person name="Zeng Q."/>
            <person name="Mehta T."/>
            <person name="Griggs A."/>
            <person name="Birren B.W."/>
            <person name="Toney N.C."/>
            <person name="Carr J."/>
            <person name="Posey J."/>
            <person name="Butler W.R."/>
        </authorList>
    </citation>
    <scope>NUCLEOTIDE SEQUENCE [LARGE SCALE GENOMIC DNA]</scope>
    <source>
        <strain evidence="10">ATCC BAA-974 / DSM 45345 / CCUG 50838 / CIP 108380 / JCM 13579 / CDC 945</strain>
    </source>
</reference>
<dbReference type="Pfam" id="PF08281">
    <property type="entry name" value="Sigma70_r4_2"/>
    <property type="match status" value="1"/>
</dbReference>
<evidence type="ECO:0000256" key="4">
    <source>
        <dbReference type="ARBA" id="ARBA00023125"/>
    </source>
</evidence>
<dbReference type="GO" id="GO:0016987">
    <property type="term" value="F:sigma factor activity"/>
    <property type="evidence" value="ECO:0007669"/>
    <property type="project" value="UniProtKB-KW"/>
</dbReference>
<dbReference type="InterPro" id="IPR039425">
    <property type="entry name" value="RNA_pol_sigma-70-like"/>
</dbReference>
<evidence type="ECO:0000313" key="10">
    <source>
        <dbReference type="Proteomes" id="UP000004816"/>
    </source>
</evidence>
<name>E5XV09_SEGRC</name>
<sequence>MNPTATNGEGAELARLLRQVATGDQAAFARLYDLTCARVYGLAVRVCRDRAVAEDVLQETYLQVWRAADAFCPEQGSASSWLLTIAHRRAVDRVRSEVAARRREQEYSDENTPTAASDTVDLVVSREEGDAVRNCLAKLTDAQRESIALAYFGGLSYPEVAQRLRLGLPAVKSRIRDGMRKLRECMEVRNDA</sequence>
<keyword evidence="2 6" id="KW-0805">Transcription regulation</keyword>
<dbReference type="InterPro" id="IPR036388">
    <property type="entry name" value="WH-like_DNA-bd_sf"/>
</dbReference>
<evidence type="ECO:0000313" key="9">
    <source>
        <dbReference type="EMBL" id="EFV11845.1"/>
    </source>
</evidence>
<comment type="similarity">
    <text evidence="1 6">Belongs to the sigma-70 factor family. ECF subfamily.</text>
</comment>
<dbReference type="PROSITE" id="PS01063">
    <property type="entry name" value="SIGMA70_ECF"/>
    <property type="match status" value="1"/>
</dbReference>
<evidence type="ECO:0000256" key="3">
    <source>
        <dbReference type="ARBA" id="ARBA00023082"/>
    </source>
</evidence>
<dbReference type="Pfam" id="PF04542">
    <property type="entry name" value="Sigma70_r2"/>
    <property type="match status" value="1"/>
</dbReference>
<keyword evidence="4 6" id="KW-0238">DNA-binding</keyword>
<dbReference type="RefSeq" id="WP_007472259.1">
    <property type="nucleotide sequence ID" value="NZ_KI391953.1"/>
</dbReference>
<dbReference type="InterPro" id="IPR007627">
    <property type="entry name" value="RNA_pol_sigma70_r2"/>
</dbReference>
<evidence type="ECO:0000256" key="2">
    <source>
        <dbReference type="ARBA" id="ARBA00023015"/>
    </source>
</evidence>
<feature type="domain" description="RNA polymerase sigma-70 region 2" evidence="7">
    <location>
        <begin position="37"/>
        <end position="97"/>
    </location>
</feature>
<dbReference type="eggNOG" id="COG1595">
    <property type="taxonomic scope" value="Bacteria"/>
</dbReference>
<evidence type="ECO:0000259" key="8">
    <source>
        <dbReference type="Pfam" id="PF08281"/>
    </source>
</evidence>
<dbReference type="AlphaFoldDB" id="E5XV09"/>
<dbReference type="PANTHER" id="PTHR43133">
    <property type="entry name" value="RNA POLYMERASE ECF-TYPE SIGMA FACTO"/>
    <property type="match status" value="1"/>
</dbReference>
<dbReference type="EMBL" id="ACZI02000001">
    <property type="protein sequence ID" value="EFV11845.1"/>
    <property type="molecule type" value="Genomic_DNA"/>
</dbReference>
<dbReference type="Gene3D" id="1.10.1740.10">
    <property type="match status" value="1"/>
</dbReference>
<evidence type="ECO:0000259" key="7">
    <source>
        <dbReference type="Pfam" id="PF04542"/>
    </source>
</evidence>
<dbReference type="InterPro" id="IPR000838">
    <property type="entry name" value="RNA_pol_sigma70_ECF_CS"/>
</dbReference>
<accession>E5XV09</accession>
<gene>
    <name evidence="9" type="ORF">HMPREF9336_03331</name>
</gene>
<keyword evidence="10" id="KW-1185">Reference proteome</keyword>
<dbReference type="GO" id="GO:0003677">
    <property type="term" value="F:DNA binding"/>
    <property type="evidence" value="ECO:0007669"/>
    <property type="project" value="UniProtKB-KW"/>
</dbReference>
<evidence type="ECO:0000256" key="1">
    <source>
        <dbReference type="ARBA" id="ARBA00010641"/>
    </source>
</evidence>
<dbReference type="HOGENOM" id="CLU_047691_9_3_11"/>
<dbReference type="SUPFAM" id="SSF88946">
    <property type="entry name" value="Sigma2 domain of RNA polymerase sigma factors"/>
    <property type="match status" value="1"/>
</dbReference>
<dbReference type="InterPro" id="IPR013324">
    <property type="entry name" value="RNA_pol_sigma_r3/r4-like"/>
</dbReference>
<dbReference type="InterPro" id="IPR013249">
    <property type="entry name" value="RNA_pol_sigma70_r4_t2"/>
</dbReference>
<dbReference type="GO" id="GO:0006352">
    <property type="term" value="P:DNA-templated transcription initiation"/>
    <property type="evidence" value="ECO:0007669"/>
    <property type="project" value="InterPro"/>
</dbReference>
<dbReference type="InterPro" id="IPR014284">
    <property type="entry name" value="RNA_pol_sigma-70_dom"/>
</dbReference>
<comment type="caution">
    <text evidence="9">The sequence shown here is derived from an EMBL/GenBank/DDBJ whole genome shotgun (WGS) entry which is preliminary data.</text>
</comment>
<evidence type="ECO:0000256" key="6">
    <source>
        <dbReference type="RuleBase" id="RU000716"/>
    </source>
</evidence>
<evidence type="ECO:0000256" key="5">
    <source>
        <dbReference type="ARBA" id="ARBA00023163"/>
    </source>
</evidence>
<dbReference type="STRING" id="679197.HMPREF9336_03331"/>
<dbReference type="GO" id="GO:0006950">
    <property type="term" value="P:response to stress"/>
    <property type="evidence" value="ECO:0007669"/>
    <property type="project" value="UniProtKB-ARBA"/>
</dbReference>
<keyword evidence="5 6" id="KW-0804">Transcription</keyword>
<dbReference type="InterPro" id="IPR013325">
    <property type="entry name" value="RNA_pol_sigma_r2"/>
</dbReference>
<dbReference type="NCBIfam" id="TIGR02937">
    <property type="entry name" value="sigma70-ECF"/>
    <property type="match status" value="1"/>
</dbReference>
<dbReference type="CDD" id="cd06171">
    <property type="entry name" value="Sigma70_r4"/>
    <property type="match status" value="1"/>
</dbReference>
<dbReference type="PANTHER" id="PTHR43133:SF66">
    <property type="entry name" value="ECF RNA POLYMERASE SIGMA FACTOR SIGK"/>
    <property type="match status" value="1"/>
</dbReference>
<dbReference type="Gene3D" id="1.10.10.10">
    <property type="entry name" value="Winged helix-like DNA-binding domain superfamily/Winged helix DNA-binding domain"/>
    <property type="match status" value="1"/>
</dbReference>
<keyword evidence="3 6" id="KW-0731">Sigma factor</keyword>
<proteinExistence type="inferred from homology"/>
<organism evidence="9 10">
    <name type="scientific">Segniliparus rugosus (strain ATCC BAA-974 / DSM 45345 / CCUG 50838 / CIP 108380 / JCM 13579 / CDC 945)</name>
    <dbReference type="NCBI Taxonomy" id="679197"/>
    <lineage>
        <taxon>Bacteria</taxon>
        <taxon>Bacillati</taxon>
        <taxon>Actinomycetota</taxon>
        <taxon>Actinomycetes</taxon>
        <taxon>Mycobacteriales</taxon>
        <taxon>Segniliparaceae</taxon>
        <taxon>Segniliparus</taxon>
    </lineage>
</organism>
<dbReference type="NCBIfam" id="NF007228">
    <property type="entry name" value="PRK09646.1"/>
    <property type="match status" value="1"/>
</dbReference>
<protein>
    <recommendedName>
        <fullName evidence="6">RNA polymerase sigma factor</fullName>
    </recommendedName>
</protein>
<dbReference type="Proteomes" id="UP000004816">
    <property type="component" value="Unassembled WGS sequence"/>
</dbReference>